<sequence>MESNQSAYAIESTPKSGKTSNPNLSVDRIKVFHQLLNQTKTKGPQQGQELDLEPSLLGEKTNEDSTMMDDLDVHITLWKG</sequence>
<protein>
    <submittedName>
        <fullName evidence="2">Uncharacterized protein</fullName>
    </submittedName>
</protein>
<proteinExistence type="predicted"/>
<evidence type="ECO:0000313" key="3">
    <source>
        <dbReference type="Proteomes" id="UP001314170"/>
    </source>
</evidence>
<feature type="region of interest" description="Disordered" evidence="1">
    <location>
        <begin position="1"/>
        <end position="24"/>
    </location>
</feature>
<evidence type="ECO:0000313" key="2">
    <source>
        <dbReference type="EMBL" id="CAK7356151.1"/>
    </source>
</evidence>
<accession>A0AAV1SRH1</accession>
<comment type="caution">
    <text evidence="2">The sequence shown here is derived from an EMBL/GenBank/DDBJ whole genome shotgun (WGS) entry which is preliminary data.</text>
</comment>
<dbReference type="AlphaFoldDB" id="A0AAV1SRH1"/>
<dbReference type="Proteomes" id="UP001314170">
    <property type="component" value="Unassembled WGS sequence"/>
</dbReference>
<keyword evidence="3" id="KW-1185">Reference proteome</keyword>
<organism evidence="2 3">
    <name type="scientific">Dovyalis caffra</name>
    <dbReference type="NCBI Taxonomy" id="77055"/>
    <lineage>
        <taxon>Eukaryota</taxon>
        <taxon>Viridiplantae</taxon>
        <taxon>Streptophyta</taxon>
        <taxon>Embryophyta</taxon>
        <taxon>Tracheophyta</taxon>
        <taxon>Spermatophyta</taxon>
        <taxon>Magnoliopsida</taxon>
        <taxon>eudicotyledons</taxon>
        <taxon>Gunneridae</taxon>
        <taxon>Pentapetalae</taxon>
        <taxon>rosids</taxon>
        <taxon>fabids</taxon>
        <taxon>Malpighiales</taxon>
        <taxon>Salicaceae</taxon>
        <taxon>Flacourtieae</taxon>
        <taxon>Dovyalis</taxon>
    </lineage>
</organism>
<evidence type="ECO:0000256" key="1">
    <source>
        <dbReference type="SAM" id="MobiDB-lite"/>
    </source>
</evidence>
<gene>
    <name evidence="2" type="ORF">DCAF_LOCUS26421</name>
</gene>
<dbReference type="EMBL" id="CAWUPB010001197">
    <property type="protein sequence ID" value="CAK7356151.1"/>
    <property type="molecule type" value="Genomic_DNA"/>
</dbReference>
<name>A0AAV1SRH1_9ROSI</name>
<reference evidence="2 3" key="1">
    <citation type="submission" date="2024-01" db="EMBL/GenBank/DDBJ databases">
        <authorList>
            <person name="Waweru B."/>
        </authorList>
    </citation>
    <scope>NUCLEOTIDE SEQUENCE [LARGE SCALE GENOMIC DNA]</scope>
</reference>